<dbReference type="EMBL" id="JAODZM010000020">
    <property type="protein sequence ID" value="MDH0196762.1"/>
    <property type="molecule type" value="Genomic_DNA"/>
</dbReference>
<evidence type="ECO:0000313" key="5">
    <source>
        <dbReference type="EMBL" id="QLA00491.1"/>
    </source>
</evidence>
<dbReference type="Proteomes" id="UP001158360">
    <property type="component" value="Unassembled WGS sequence"/>
</dbReference>
<dbReference type="EMBL" id="PZPP01000015">
    <property type="protein sequence ID" value="PTM34626.1"/>
    <property type="molecule type" value="Genomic_DNA"/>
</dbReference>
<reference evidence="5 15" key="5">
    <citation type="submission" date="2020-06" db="EMBL/GenBank/DDBJ databases">
        <title>Long-read sequencing of DSM26481-BlokeschLab.</title>
        <authorList>
            <person name="Blokesch M."/>
        </authorList>
    </citation>
    <scope>NUCLEOTIDE SEQUENCE [LARGE SCALE GENOMIC DNA]</scope>
    <source>
        <strain evidence="5 15">DSM 26481</strain>
    </source>
</reference>
<evidence type="ECO:0000313" key="1">
    <source>
        <dbReference type="EMBL" id="MDF3640135.1"/>
    </source>
</evidence>
<evidence type="ECO:0000313" key="12">
    <source>
        <dbReference type="Proteomes" id="UP000275321"/>
    </source>
</evidence>
<evidence type="ECO:0000313" key="8">
    <source>
        <dbReference type="EMBL" id="RWT77410.1"/>
    </source>
</evidence>
<gene>
    <name evidence="6" type="primary">yoeI</name>
    <name evidence="4" type="ORF">DA103_16685</name>
    <name evidence="9" type="ORF">DM877_23120</name>
    <name evidence="8" type="ORF">DN595_15340</name>
    <name evidence="6" type="ORF">DP202_25790</name>
    <name evidence="7" type="ORF">EGK68_00760</name>
    <name evidence="5" type="ORF">HWQ14_13090</name>
    <name evidence="3" type="ORF">N5E88_25460</name>
    <name evidence="2" type="ORF">N7383_14060</name>
    <name evidence="1" type="ORF">P3S46_23340</name>
</gene>
<dbReference type="Proteomes" id="UP000290875">
    <property type="component" value="Unassembled WGS sequence"/>
</dbReference>
<name>A0A2K0QPA6_ENTCL</name>
<evidence type="ECO:0000313" key="10">
    <source>
        <dbReference type="Proteomes" id="UP000241614"/>
    </source>
</evidence>
<sequence>MGQFFAYVAVITVKENNYVA</sequence>
<accession>A0A2K0QPA6</accession>
<evidence type="ECO:0000313" key="13">
    <source>
        <dbReference type="Proteomes" id="UP000289016"/>
    </source>
</evidence>
<evidence type="ECO:0000313" key="3">
    <source>
        <dbReference type="EMBL" id="MDH1482807.1"/>
    </source>
</evidence>
<protein>
    <submittedName>
        <fullName evidence="6">Membrane protein YoeI</fullName>
    </submittedName>
</protein>
<dbReference type="EMBL" id="CP056117">
    <property type="protein sequence ID" value="QLA00491.1"/>
    <property type="molecule type" value="Genomic_DNA"/>
</dbReference>
<dbReference type="Proteomes" id="UP000289016">
    <property type="component" value="Unassembled WGS sequence"/>
</dbReference>
<dbReference type="InterPro" id="IPR049776">
    <property type="entry name" value="YoeI-like"/>
</dbReference>
<organism evidence="6 11">
    <name type="scientific">Enterobacter cloacae</name>
    <dbReference type="NCBI Taxonomy" id="550"/>
    <lineage>
        <taxon>Bacteria</taxon>
        <taxon>Pseudomonadati</taxon>
        <taxon>Pseudomonadota</taxon>
        <taxon>Gammaproteobacteria</taxon>
        <taxon>Enterobacterales</taxon>
        <taxon>Enterobacteriaceae</taxon>
        <taxon>Enterobacter</taxon>
        <taxon>Enterobacter cloacae complex</taxon>
    </lineage>
</organism>
<evidence type="ECO:0000313" key="4">
    <source>
        <dbReference type="EMBL" id="PTM34626.1"/>
    </source>
</evidence>
<dbReference type="EMBL" id="QMDH01000077">
    <property type="protein sequence ID" value="RAZ61855.1"/>
    <property type="molecule type" value="Genomic_DNA"/>
</dbReference>
<dbReference type="EMBL" id="JAOCIY010000153">
    <property type="protein sequence ID" value="MDH1482807.1"/>
    <property type="molecule type" value="Genomic_DNA"/>
</dbReference>
<dbReference type="EMBL" id="QKPI01000036">
    <property type="protein sequence ID" value="RWT77410.1"/>
    <property type="molecule type" value="Genomic_DNA"/>
</dbReference>
<dbReference type="EMBL" id="RHWT01000001">
    <property type="protein sequence ID" value="RSB34322.1"/>
    <property type="molecule type" value="Genomic_DNA"/>
</dbReference>
<dbReference type="EMBL" id="JARJGR010000853">
    <property type="protein sequence ID" value="MDF3640135.1"/>
    <property type="molecule type" value="Genomic_DNA"/>
</dbReference>
<dbReference type="Proteomes" id="UP001215180">
    <property type="component" value="Unassembled WGS sequence"/>
</dbReference>
<evidence type="ECO:0000313" key="9">
    <source>
        <dbReference type="EMBL" id="RXW26700.1"/>
    </source>
</evidence>
<reference evidence="2" key="6">
    <citation type="submission" date="2022-09" db="EMBL/GenBank/DDBJ databases">
        <title>Intensive care unit water sources are persistently colonized with multi-drug resistant bacteria and are the site of extensive horizontal gene transfer of antibiotic resistance genes.</title>
        <authorList>
            <person name="Diorio-Toth L."/>
        </authorList>
    </citation>
    <scope>NUCLEOTIDE SEQUENCE</scope>
    <source>
        <strain evidence="3">GD03711</strain>
        <strain evidence="2">GD04139</strain>
    </source>
</reference>
<evidence type="ECO:0000313" key="6">
    <source>
        <dbReference type="EMBL" id="RAZ61855.1"/>
    </source>
</evidence>
<dbReference type="GeneID" id="99706500"/>
<dbReference type="EMBL" id="QJSL01000029">
    <property type="protein sequence ID" value="RXW26700.1"/>
    <property type="molecule type" value="Genomic_DNA"/>
</dbReference>
<dbReference type="Proteomes" id="UP000251576">
    <property type="component" value="Unassembled WGS sequence"/>
</dbReference>
<evidence type="ECO:0000313" key="14">
    <source>
        <dbReference type="Proteomes" id="UP000290875"/>
    </source>
</evidence>
<evidence type="ECO:0000313" key="11">
    <source>
        <dbReference type="Proteomes" id="UP000251576"/>
    </source>
</evidence>
<reference evidence="6 11" key="2">
    <citation type="submission" date="2018-06" db="EMBL/GenBank/DDBJ databases">
        <title>ACT-28, a chromosomally-encoded AmpC with carbapenemase activity from Enterobacter kobei.</title>
        <authorList>
            <person name="Jousset A.B."/>
            <person name="Oueslati S."/>
            <person name="Bernabeu S."/>
            <person name="Takissian J."/>
            <person name="Creton E."/>
            <person name="Vogel A."/>
            <person name="Cotellon G."/>
            <person name="Bonnin R.A."/>
            <person name="Dortet L."/>
            <person name="Naas T."/>
        </authorList>
    </citation>
    <scope>NUCLEOTIDE SEQUENCE [LARGE SCALE GENOMIC DNA]</scope>
    <source>
        <strain evidence="6 11">99B3</strain>
    </source>
</reference>
<dbReference type="Proteomes" id="UP000275321">
    <property type="component" value="Unassembled WGS sequence"/>
</dbReference>
<dbReference type="Proteomes" id="UP000509421">
    <property type="component" value="Chromosome"/>
</dbReference>
<dbReference type="NCBIfam" id="NF033439">
    <property type="entry name" value="small_mem_YoeI"/>
    <property type="match status" value="1"/>
</dbReference>
<evidence type="ECO:0000313" key="2">
    <source>
        <dbReference type="EMBL" id="MDH0196762.1"/>
    </source>
</evidence>
<reference evidence="7 12" key="4">
    <citation type="submission" date="2018-10" db="EMBL/GenBank/DDBJ databases">
        <title>Transmission dynamics of multidrug resistant bacteria on intensive care unit surfaces.</title>
        <authorList>
            <person name="D'Souza A.W."/>
            <person name="Potter R.F."/>
            <person name="Wallace M."/>
            <person name="Shupe A."/>
            <person name="Patel S."/>
            <person name="Sun S."/>
            <person name="Gul D."/>
            <person name="Kwon J.H."/>
            <person name="Andleeb S."/>
            <person name="Burnham C.-A.D."/>
            <person name="Dantas G."/>
        </authorList>
    </citation>
    <scope>NUCLEOTIDE SEQUENCE [LARGE SCALE GENOMIC DNA]</scope>
    <source>
        <strain evidence="7 12">EC_073</strain>
    </source>
</reference>
<dbReference type="RefSeq" id="WP_099458931.1">
    <property type="nucleotide sequence ID" value="NZ_AAXMGC020000003.1"/>
</dbReference>
<dbReference type="Proteomes" id="UP000241614">
    <property type="component" value="Unassembled WGS sequence"/>
</dbReference>
<proteinExistence type="predicted"/>
<dbReference type="AlphaFoldDB" id="A0A2K0QPA6"/>
<dbReference type="Proteomes" id="UP001161707">
    <property type="component" value="Unassembled WGS sequence"/>
</dbReference>
<evidence type="ECO:0000313" key="15">
    <source>
        <dbReference type="Proteomes" id="UP000509421"/>
    </source>
</evidence>
<reference evidence="13 14" key="3">
    <citation type="submission" date="2018-06" db="EMBL/GenBank/DDBJ databases">
        <title>Carbapenemase-producing Enterobacteriaceae present in wastewater treatment plant effluent and nearby surface waters in the US.</title>
        <authorList>
            <person name="Mathys D.A."/>
            <person name="Mollenkopf D.F."/>
            <person name="Feicht S.M."/>
            <person name="Adams R.J."/>
            <person name="Albers A.L."/>
            <person name="Grooters S.V."/>
            <person name="Stuever D.M."/>
            <person name="Daniels J.B."/>
            <person name="Wittum T.E."/>
        </authorList>
    </citation>
    <scope>NUCLEOTIDE SEQUENCE [LARGE SCALE GENOMIC DNA]</scope>
    <source>
        <strain evidence="8 13">GEO_23_Down_A</strain>
        <strain evidence="9 14">GEO_4_Eff_A</strain>
    </source>
</reference>
<reference evidence="4 10" key="1">
    <citation type="submission" date="2018-04" db="EMBL/GenBank/DDBJ databases">
        <title>Genome sequencing reveals highly heavy metal resistance and biotechnology application of the novel Enterobacter cloacae amazonensis isolated from wastewater river in Manaus - Amazonas.</title>
        <authorList>
            <person name="Astolfi M.C.T."/>
            <person name="Carvalho E.B.D.S."/>
            <person name="Lacerda L.B."/>
            <person name="Pinto M.V."/>
            <person name="Nogueira V.B."/>
            <person name="Barros A.M."/>
            <person name="Astolfi-Filho S."/>
        </authorList>
    </citation>
    <scope>NUCLEOTIDE SEQUENCE [LARGE SCALE GENOMIC DNA]</scope>
    <source>
        <strain evidence="10">amazonensis</strain>
        <strain evidence="4">Amazonensis</strain>
    </source>
</reference>
<reference evidence="1" key="7">
    <citation type="submission" date="2023-03" db="EMBL/GenBank/DDBJ databases">
        <title>A Study on Prevalence and Characterization of Enterobacter cloacae strains in China.</title>
        <authorList>
            <person name="Zheng Z."/>
        </authorList>
    </citation>
    <scope>NUCLEOTIDE SEQUENCE</scope>
    <source>
        <strain evidence="1">EC77</strain>
    </source>
</reference>
<evidence type="ECO:0000313" key="7">
    <source>
        <dbReference type="EMBL" id="RSB34322.1"/>
    </source>
</evidence>